<organism evidence="2 3">
    <name type="scientific">Portunus trituberculatus</name>
    <name type="common">Swimming crab</name>
    <name type="synonym">Neptunus trituberculatus</name>
    <dbReference type="NCBI Taxonomy" id="210409"/>
    <lineage>
        <taxon>Eukaryota</taxon>
        <taxon>Metazoa</taxon>
        <taxon>Ecdysozoa</taxon>
        <taxon>Arthropoda</taxon>
        <taxon>Crustacea</taxon>
        <taxon>Multicrustacea</taxon>
        <taxon>Malacostraca</taxon>
        <taxon>Eumalacostraca</taxon>
        <taxon>Eucarida</taxon>
        <taxon>Decapoda</taxon>
        <taxon>Pleocyemata</taxon>
        <taxon>Brachyura</taxon>
        <taxon>Eubrachyura</taxon>
        <taxon>Portunoidea</taxon>
        <taxon>Portunidae</taxon>
        <taxon>Portuninae</taxon>
        <taxon>Portunus</taxon>
    </lineage>
</organism>
<dbReference type="OrthoDB" id="203097at2759"/>
<feature type="transmembrane region" description="Helical" evidence="1">
    <location>
        <begin position="56"/>
        <end position="78"/>
    </location>
</feature>
<dbReference type="AlphaFoldDB" id="A0A5B7FTH0"/>
<dbReference type="Proteomes" id="UP000324222">
    <property type="component" value="Unassembled WGS sequence"/>
</dbReference>
<proteinExistence type="predicted"/>
<feature type="transmembrane region" description="Helical" evidence="1">
    <location>
        <begin position="6"/>
        <end position="21"/>
    </location>
</feature>
<dbReference type="Gene3D" id="1.20.1530.20">
    <property type="match status" value="1"/>
</dbReference>
<keyword evidence="3" id="KW-1185">Reference proteome</keyword>
<sequence>MTSLAIITTLVIVGMTVRYFCKRAAEIITREGSPRLPSKGLGSAPNVFIPKKCPCMILYVSGLIGWVGVIAGFIIWLILYWKIFMMAPPLLYVTAMLLPSTGFIFAFLLAKLTCQNNKIARTIDIETSSQNMSVAISIILLSFTNIEEPLAKGNQNF</sequence>
<reference evidence="2 3" key="1">
    <citation type="submission" date="2019-05" db="EMBL/GenBank/DDBJ databases">
        <title>Another draft genome of Portunus trituberculatus and its Hox gene families provides insights of decapod evolution.</title>
        <authorList>
            <person name="Jeong J.-H."/>
            <person name="Song I."/>
            <person name="Kim S."/>
            <person name="Choi T."/>
            <person name="Kim D."/>
            <person name="Ryu S."/>
            <person name="Kim W."/>
        </authorList>
    </citation>
    <scope>NUCLEOTIDE SEQUENCE [LARGE SCALE GENOMIC DNA]</scope>
    <source>
        <tissue evidence="2">Muscle</tissue>
    </source>
</reference>
<feature type="transmembrane region" description="Helical" evidence="1">
    <location>
        <begin position="90"/>
        <end position="110"/>
    </location>
</feature>
<accession>A0A5B7FTH0</accession>
<name>A0A5B7FTH0_PORTR</name>
<evidence type="ECO:0000313" key="3">
    <source>
        <dbReference type="Proteomes" id="UP000324222"/>
    </source>
</evidence>
<evidence type="ECO:0000256" key="1">
    <source>
        <dbReference type="SAM" id="Phobius"/>
    </source>
</evidence>
<comment type="caution">
    <text evidence="2">The sequence shown here is derived from an EMBL/GenBank/DDBJ whole genome shotgun (WGS) entry which is preliminary data.</text>
</comment>
<dbReference type="EMBL" id="VSRR010008497">
    <property type="protein sequence ID" value="MPC48826.1"/>
    <property type="molecule type" value="Genomic_DNA"/>
</dbReference>
<keyword evidence="1" id="KW-0472">Membrane</keyword>
<gene>
    <name evidence="2" type="ORF">E2C01_042610</name>
</gene>
<protein>
    <submittedName>
        <fullName evidence="2">Uncharacterized protein</fullName>
    </submittedName>
</protein>
<evidence type="ECO:0000313" key="2">
    <source>
        <dbReference type="EMBL" id="MPC48826.1"/>
    </source>
</evidence>
<keyword evidence="1" id="KW-0812">Transmembrane</keyword>
<dbReference type="InterPro" id="IPR038770">
    <property type="entry name" value="Na+/solute_symporter_sf"/>
</dbReference>
<keyword evidence="1" id="KW-1133">Transmembrane helix</keyword>